<dbReference type="EMBL" id="MRVG01000017">
    <property type="protein sequence ID" value="PMB63659.1"/>
    <property type="molecule type" value="Genomic_DNA"/>
</dbReference>
<feature type="region of interest" description="Disordered" evidence="1">
    <location>
        <begin position="358"/>
        <end position="400"/>
    </location>
</feature>
<feature type="compositionally biased region" description="Acidic residues" evidence="1">
    <location>
        <begin position="499"/>
        <end position="512"/>
    </location>
</feature>
<feature type="compositionally biased region" description="Acidic residues" evidence="1">
    <location>
        <begin position="382"/>
        <end position="391"/>
    </location>
</feature>
<reference evidence="2 3" key="1">
    <citation type="journal article" date="2016" name="Appl. Microbiol. Biotechnol.">
        <title>Characterization of T-DNA insertion mutants with decreased virulence in the entomopathogenic fungus Beauveria bassiana JEF-007.</title>
        <authorList>
            <person name="Kim S."/>
            <person name="Lee S.J."/>
            <person name="Nai Y.S."/>
            <person name="Yu J.S."/>
            <person name="Lee M.R."/>
            <person name="Yang Y.T."/>
            <person name="Kim J.S."/>
        </authorList>
    </citation>
    <scope>NUCLEOTIDE SEQUENCE [LARGE SCALE GENOMIC DNA]</scope>
    <source>
        <strain evidence="2 3">JEF-007</strain>
    </source>
</reference>
<feature type="region of interest" description="Disordered" evidence="1">
    <location>
        <begin position="477"/>
        <end position="523"/>
    </location>
</feature>
<evidence type="ECO:0000256" key="1">
    <source>
        <dbReference type="SAM" id="MobiDB-lite"/>
    </source>
</evidence>
<dbReference type="Proteomes" id="UP000235728">
    <property type="component" value="Unassembled WGS sequence"/>
</dbReference>
<dbReference type="AlphaFoldDB" id="A0A2N6N8S8"/>
<comment type="caution">
    <text evidence="2">The sequence shown here is derived from an EMBL/GenBank/DDBJ whole genome shotgun (WGS) entry which is preliminary data.</text>
</comment>
<feature type="region of interest" description="Disordered" evidence="1">
    <location>
        <begin position="180"/>
        <end position="203"/>
    </location>
</feature>
<evidence type="ECO:0000313" key="2">
    <source>
        <dbReference type="EMBL" id="PMB63659.1"/>
    </source>
</evidence>
<evidence type="ECO:0000313" key="3">
    <source>
        <dbReference type="Proteomes" id="UP000235728"/>
    </source>
</evidence>
<gene>
    <name evidence="2" type="ORF">BM221_010400</name>
</gene>
<organism evidence="2 3">
    <name type="scientific">Beauveria bassiana</name>
    <name type="common">White muscardine disease fungus</name>
    <name type="synonym">Tritirachium shiotae</name>
    <dbReference type="NCBI Taxonomy" id="176275"/>
    <lineage>
        <taxon>Eukaryota</taxon>
        <taxon>Fungi</taxon>
        <taxon>Dikarya</taxon>
        <taxon>Ascomycota</taxon>
        <taxon>Pezizomycotina</taxon>
        <taxon>Sordariomycetes</taxon>
        <taxon>Hypocreomycetidae</taxon>
        <taxon>Hypocreales</taxon>
        <taxon>Cordycipitaceae</taxon>
        <taxon>Beauveria</taxon>
    </lineage>
</organism>
<protein>
    <submittedName>
        <fullName evidence="2">Uncharacterized protein</fullName>
    </submittedName>
</protein>
<name>A0A2N6N8S8_BEABA</name>
<sequence>MHSALVAQRSDAVARPGHNLLAAADNHGRLAPGLLDGLSDERLNVGPGCVLSHYVHSLPRIAAVGAAPAFCGVVFVLVGAAPAFSGSAVVLVHGGPLFVGIHVGASTRLTAAQQAAARFPVGGLVAASDGEVQMDVDAVGVGGVGGVFGARNVVLRLGGRLCDNGEVDAADARVLPRFGSDGLEDGHDEAGAGGGANEHQPLKGVPVYGSAVRTGDEAGELGGGVLGGVLVDAAGEAGVGADDELDAVAAAGAGQSVRAGNGVGMGFERTETRDPEVNVLAGGPFEVDVLDGEDGGGVANGAGDDAVADAAAALAGRLAATELHVLPEQVGPAREPVNGEKGNGHPEEMARVGGNVLVDEPQHDDGRGNVLQQPELVGGAPDGDEADDDGPQQDGPGAEAVLDHGHDFQLVLDKVGAHPLGPEVEAVAGGRDEHCAGDPAVQPVETLVARADEKAERIVLHGEEVEHGQLADGDPGVAEADALPVGGVVGDDAPRHEVDDDGPVAEQDEDAAEREGSGPAEGADAEVVLRMADFADDGRGRGPGLGEAAIGTGGMLDGGITTRGDSASVLEMCWRADEGWLGMQVPDVGGVGVDGADGGEQADDAGDNVPVITRECVVDFGAYSCVVVHVHSAHAHVHDGDAAVPVMKRYVVVNM</sequence>
<proteinExistence type="predicted"/>
<accession>A0A2N6N8S8</accession>